<dbReference type="Proteomes" id="UP001139150">
    <property type="component" value="Unassembled WGS sequence"/>
</dbReference>
<gene>
    <name evidence="1" type="ORF">MF646_13810</name>
</gene>
<dbReference type="EMBL" id="JAKRYL010000013">
    <property type="protein sequence ID" value="MCL7748200.1"/>
    <property type="molecule type" value="Genomic_DNA"/>
</dbReference>
<evidence type="ECO:0000313" key="1">
    <source>
        <dbReference type="EMBL" id="MCL7748200.1"/>
    </source>
</evidence>
<dbReference type="AlphaFoldDB" id="A0A9X2CTX2"/>
<proteinExistence type="predicted"/>
<dbReference type="RefSeq" id="WP_250097090.1">
    <property type="nucleotide sequence ID" value="NZ_JAKRYL010000013.1"/>
</dbReference>
<protein>
    <submittedName>
        <fullName evidence="1">Uncharacterized protein</fullName>
    </submittedName>
</protein>
<keyword evidence="2" id="KW-1185">Reference proteome</keyword>
<reference evidence="1" key="1">
    <citation type="submission" date="2022-02" db="EMBL/GenBank/DDBJ databases">
        <title>Halalkalibacter sp. nov. isolated from Lonar Lake, India.</title>
        <authorList>
            <person name="Joshi A."/>
            <person name="Thite S."/>
            <person name="Lodha T."/>
        </authorList>
    </citation>
    <scope>NUCLEOTIDE SEQUENCE</scope>
    <source>
        <strain evidence="1">MEB205</strain>
    </source>
</reference>
<organism evidence="1 2">
    <name type="scientific">Halalkalibacter alkaliphilus</name>
    <dbReference type="NCBI Taxonomy" id="2917993"/>
    <lineage>
        <taxon>Bacteria</taxon>
        <taxon>Bacillati</taxon>
        <taxon>Bacillota</taxon>
        <taxon>Bacilli</taxon>
        <taxon>Bacillales</taxon>
        <taxon>Bacillaceae</taxon>
        <taxon>Halalkalibacter</taxon>
    </lineage>
</organism>
<evidence type="ECO:0000313" key="2">
    <source>
        <dbReference type="Proteomes" id="UP001139150"/>
    </source>
</evidence>
<name>A0A9X2CTX2_9BACI</name>
<sequence length="110" mass="12822">MEKTEKLKAFAQEMKEGFQLVKEKRDDEALNKLKPFVELMRRSSAPHIRLFSTYSIAQIRTGDLEGFLQTYAEVKEMEAKSEEETKFKEQLDGFFNDLMAELQKDNGHPS</sequence>
<accession>A0A9X2CTX2</accession>
<comment type="caution">
    <text evidence="1">The sequence shown here is derived from an EMBL/GenBank/DDBJ whole genome shotgun (WGS) entry which is preliminary data.</text>
</comment>